<sequence>MDWLPVELAESIFLLLVSATDYSNLSSTCRKLYGIGSNSLLRTKFLKKYFLAHLSTLYVEDELTVICRFIEASGVKPCSKDPSLVAEQIPTSHFVSYALNDVSAKRIVLDLFRSRCLTQSWTIPTLGNHVLARAKQATRHMTRHTGPRRVYYDVTINSTRFYCVFFDLDMVTAFKDDEKLSAHKGTVLYEDEGIISTAACDKLIKATKTEINNMPFDSITTIRRNGRPYPLGWKPSLLRTFVDCTLLQPIRKGGMSAGEKYAVVFMYEHQEDDTICLEFCELFGQDLRPRGFLLLAEYDIIWSV</sequence>
<dbReference type="Proteomes" id="UP000605846">
    <property type="component" value="Unassembled WGS sequence"/>
</dbReference>
<evidence type="ECO:0000313" key="2">
    <source>
        <dbReference type="EMBL" id="KAF7721246.1"/>
    </source>
</evidence>
<name>A0A8H7BFB5_9FUNG</name>
<feature type="chain" id="PRO_5034401499" description="F-box domain-containing protein" evidence="1">
    <location>
        <begin position="20"/>
        <end position="304"/>
    </location>
</feature>
<evidence type="ECO:0000256" key="1">
    <source>
        <dbReference type="SAM" id="SignalP"/>
    </source>
</evidence>
<dbReference type="EMBL" id="JABAYA010000288">
    <property type="protein sequence ID" value="KAF7721246.1"/>
    <property type="molecule type" value="Genomic_DNA"/>
</dbReference>
<accession>A0A8H7BFB5</accession>
<reference evidence="2" key="1">
    <citation type="submission" date="2020-01" db="EMBL/GenBank/DDBJ databases">
        <title>Genome Sequencing of Three Apophysomyces-Like Fungal Strains Confirms a Novel Fungal Genus in the Mucoromycota with divergent Burkholderia-like Endosymbiotic Bacteria.</title>
        <authorList>
            <person name="Stajich J.E."/>
            <person name="Macias A.M."/>
            <person name="Carter-House D."/>
            <person name="Lovett B."/>
            <person name="Kasson L.R."/>
            <person name="Berry K."/>
            <person name="Grigoriev I."/>
            <person name="Chang Y."/>
            <person name="Spatafora J."/>
            <person name="Kasson M.T."/>
        </authorList>
    </citation>
    <scope>NUCLEOTIDE SEQUENCE</scope>
    <source>
        <strain evidence="2">NRRL A-21654</strain>
    </source>
</reference>
<dbReference type="SUPFAM" id="SSF81383">
    <property type="entry name" value="F-box domain"/>
    <property type="match status" value="1"/>
</dbReference>
<evidence type="ECO:0008006" key="4">
    <source>
        <dbReference type="Google" id="ProtNLM"/>
    </source>
</evidence>
<dbReference type="InterPro" id="IPR036047">
    <property type="entry name" value="F-box-like_dom_sf"/>
</dbReference>
<proteinExistence type="predicted"/>
<organism evidence="2 3">
    <name type="scientific">Apophysomyces ossiformis</name>
    <dbReference type="NCBI Taxonomy" id="679940"/>
    <lineage>
        <taxon>Eukaryota</taxon>
        <taxon>Fungi</taxon>
        <taxon>Fungi incertae sedis</taxon>
        <taxon>Mucoromycota</taxon>
        <taxon>Mucoromycotina</taxon>
        <taxon>Mucoromycetes</taxon>
        <taxon>Mucorales</taxon>
        <taxon>Mucorineae</taxon>
        <taxon>Mucoraceae</taxon>
        <taxon>Apophysomyces</taxon>
    </lineage>
</organism>
<feature type="signal peptide" evidence="1">
    <location>
        <begin position="1"/>
        <end position="19"/>
    </location>
</feature>
<comment type="caution">
    <text evidence="2">The sequence shown here is derived from an EMBL/GenBank/DDBJ whole genome shotgun (WGS) entry which is preliminary data.</text>
</comment>
<keyword evidence="3" id="KW-1185">Reference proteome</keyword>
<dbReference type="AlphaFoldDB" id="A0A8H7BFB5"/>
<evidence type="ECO:0000313" key="3">
    <source>
        <dbReference type="Proteomes" id="UP000605846"/>
    </source>
</evidence>
<dbReference type="OrthoDB" id="2304952at2759"/>
<keyword evidence="1" id="KW-0732">Signal</keyword>
<gene>
    <name evidence="2" type="ORF">EC973_005009</name>
</gene>
<protein>
    <recommendedName>
        <fullName evidence="4">F-box domain-containing protein</fullName>
    </recommendedName>
</protein>